<evidence type="ECO:0000256" key="2">
    <source>
        <dbReference type="ARBA" id="ARBA00022670"/>
    </source>
</evidence>
<evidence type="ECO:0000256" key="1">
    <source>
        <dbReference type="ARBA" id="ARBA00008136"/>
    </source>
</evidence>
<dbReference type="AlphaFoldDB" id="A0A1H3WJ73"/>
<reference evidence="9 10" key="1">
    <citation type="submission" date="2016-10" db="EMBL/GenBank/DDBJ databases">
        <authorList>
            <person name="de Groot N.N."/>
        </authorList>
    </citation>
    <scope>NUCLEOTIDE SEQUENCE [LARGE SCALE GENOMIC DNA]</scope>
    <source>
        <strain evidence="9 10">DSM 23842</strain>
    </source>
</reference>
<keyword evidence="5" id="KW-0190">Covalent protein-DNA linkage</keyword>
<organism evidence="9 10">
    <name type="scientific">Bizionia paragorgiae</name>
    <dbReference type="NCBI Taxonomy" id="283786"/>
    <lineage>
        <taxon>Bacteria</taxon>
        <taxon>Pseudomonadati</taxon>
        <taxon>Bacteroidota</taxon>
        <taxon>Flavobacteriia</taxon>
        <taxon>Flavobacteriales</taxon>
        <taxon>Flavobacteriaceae</taxon>
        <taxon>Bizionia</taxon>
    </lineage>
</organism>
<keyword evidence="6" id="KW-0238">DNA-binding</keyword>
<evidence type="ECO:0000256" key="3">
    <source>
        <dbReference type="ARBA" id="ARBA00022763"/>
    </source>
</evidence>
<dbReference type="PANTHER" id="PTHR13604:SF0">
    <property type="entry name" value="ABASIC SITE PROCESSING PROTEIN HMCES"/>
    <property type="match status" value="1"/>
</dbReference>
<dbReference type="InterPro" id="IPR003738">
    <property type="entry name" value="SRAP"/>
</dbReference>
<dbReference type="OrthoDB" id="9782620at2"/>
<sequence length="208" mass="23951">MNYKLSINTSLKIIEQTFNRKFRFPNVFKSYKVIDGTKETTVPIITSENDDLISQGIWGLLPHEYEHEWKTFQKALNTLNVQVKDIAARDLFSEPYESRRCLILVTGIYISYLEAGDLQTAFIQKENQEPFTLAGIYNLTSDGFITCSIINTKEKENVIQDKSLFLKMPVIIREEDRTPWLDSSADMQTIKNITVRANEMTGFTTEAC</sequence>
<keyword evidence="7" id="KW-0456">Lyase</keyword>
<dbReference type="RefSeq" id="WP_092132259.1">
    <property type="nucleotide sequence ID" value="NZ_FNQK01000003.1"/>
</dbReference>
<protein>
    <recommendedName>
        <fullName evidence="8">Abasic site processing protein</fullName>
        <ecNumber evidence="8">3.4.-.-</ecNumber>
    </recommendedName>
</protein>
<evidence type="ECO:0000313" key="9">
    <source>
        <dbReference type="EMBL" id="SDZ87175.1"/>
    </source>
</evidence>
<dbReference type="Pfam" id="PF02586">
    <property type="entry name" value="SRAP"/>
    <property type="match status" value="1"/>
</dbReference>
<dbReference type="EC" id="3.4.-.-" evidence="8"/>
<dbReference type="GO" id="GO:0016829">
    <property type="term" value="F:lyase activity"/>
    <property type="evidence" value="ECO:0007669"/>
    <property type="project" value="UniProtKB-KW"/>
</dbReference>
<evidence type="ECO:0000256" key="6">
    <source>
        <dbReference type="ARBA" id="ARBA00023125"/>
    </source>
</evidence>
<evidence type="ECO:0000256" key="8">
    <source>
        <dbReference type="RuleBase" id="RU364100"/>
    </source>
</evidence>
<dbReference type="InterPro" id="IPR036590">
    <property type="entry name" value="SRAP-like"/>
</dbReference>
<proteinExistence type="inferred from homology"/>
<gene>
    <name evidence="9" type="ORF">SAMN04487990_103126</name>
</gene>
<evidence type="ECO:0000313" key="10">
    <source>
        <dbReference type="Proteomes" id="UP000198846"/>
    </source>
</evidence>
<evidence type="ECO:0000256" key="5">
    <source>
        <dbReference type="ARBA" id="ARBA00023124"/>
    </source>
</evidence>
<dbReference type="GO" id="GO:0006508">
    <property type="term" value="P:proteolysis"/>
    <property type="evidence" value="ECO:0007669"/>
    <property type="project" value="UniProtKB-KW"/>
</dbReference>
<accession>A0A1H3WJ73</accession>
<keyword evidence="3" id="KW-0227">DNA damage</keyword>
<dbReference type="Proteomes" id="UP000198846">
    <property type="component" value="Unassembled WGS sequence"/>
</dbReference>
<evidence type="ECO:0000256" key="4">
    <source>
        <dbReference type="ARBA" id="ARBA00022801"/>
    </source>
</evidence>
<dbReference type="GO" id="GO:0106300">
    <property type="term" value="P:protein-DNA covalent cross-linking repair"/>
    <property type="evidence" value="ECO:0007669"/>
    <property type="project" value="InterPro"/>
</dbReference>
<dbReference type="EMBL" id="FNQK01000003">
    <property type="protein sequence ID" value="SDZ87175.1"/>
    <property type="molecule type" value="Genomic_DNA"/>
</dbReference>
<dbReference type="SUPFAM" id="SSF143081">
    <property type="entry name" value="BB1717-like"/>
    <property type="match status" value="1"/>
</dbReference>
<dbReference type="GO" id="GO:0008233">
    <property type="term" value="F:peptidase activity"/>
    <property type="evidence" value="ECO:0007669"/>
    <property type="project" value="UniProtKB-KW"/>
</dbReference>
<keyword evidence="4 8" id="KW-0378">Hydrolase</keyword>
<dbReference type="PANTHER" id="PTHR13604">
    <property type="entry name" value="DC12-RELATED"/>
    <property type="match status" value="1"/>
</dbReference>
<dbReference type="Gene3D" id="3.90.1680.10">
    <property type="entry name" value="SOS response associated peptidase-like"/>
    <property type="match status" value="1"/>
</dbReference>
<evidence type="ECO:0000256" key="7">
    <source>
        <dbReference type="ARBA" id="ARBA00023239"/>
    </source>
</evidence>
<dbReference type="GO" id="GO:0003697">
    <property type="term" value="F:single-stranded DNA binding"/>
    <property type="evidence" value="ECO:0007669"/>
    <property type="project" value="InterPro"/>
</dbReference>
<keyword evidence="2 8" id="KW-0645">Protease</keyword>
<keyword evidence="10" id="KW-1185">Reference proteome</keyword>
<comment type="similarity">
    <text evidence="1 8">Belongs to the SOS response-associated peptidase family.</text>
</comment>
<name>A0A1H3WJ73_BIZPA</name>